<comment type="similarity">
    <text evidence="2">Belongs to the TspO/BZRP family.</text>
</comment>
<dbReference type="RefSeq" id="WP_088526263.1">
    <property type="nucleotide sequence ID" value="NZ_NGUP01000007.1"/>
</dbReference>
<organism evidence="7 8">
    <name type="scientific">Polynucleobacter campilacus</name>
    <dbReference type="NCBI Taxonomy" id="1743163"/>
    <lineage>
        <taxon>Bacteria</taxon>
        <taxon>Pseudomonadati</taxon>
        <taxon>Pseudomonadota</taxon>
        <taxon>Betaproteobacteria</taxon>
        <taxon>Burkholderiales</taxon>
        <taxon>Burkholderiaceae</taxon>
        <taxon>Polynucleobacter</taxon>
    </lineage>
</organism>
<dbReference type="Gene3D" id="1.20.1260.100">
    <property type="entry name" value="TspO/MBR protein"/>
    <property type="match status" value="1"/>
</dbReference>
<reference evidence="7 8" key="1">
    <citation type="submission" date="2017-05" db="EMBL/GenBank/DDBJ databases">
        <title>Genome of Polynucleobacter sp. MWH-Feld-100.</title>
        <authorList>
            <person name="Hahn M.W."/>
        </authorList>
    </citation>
    <scope>NUCLEOTIDE SEQUENCE [LARGE SCALE GENOMIC DNA]</scope>
    <source>
        <strain evidence="7 8">MWH-Feld-100</strain>
    </source>
</reference>
<proteinExistence type="inferred from homology"/>
<protein>
    <recommendedName>
        <fullName evidence="9">TspO protein</fullName>
    </recommendedName>
</protein>
<evidence type="ECO:0000256" key="2">
    <source>
        <dbReference type="ARBA" id="ARBA00007524"/>
    </source>
</evidence>
<evidence type="ECO:0000256" key="5">
    <source>
        <dbReference type="ARBA" id="ARBA00023136"/>
    </source>
</evidence>
<dbReference type="PANTHER" id="PTHR10057:SF0">
    <property type="entry name" value="TRANSLOCATOR PROTEIN"/>
    <property type="match status" value="1"/>
</dbReference>
<feature type="transmembrane region" description="Helical" evidence="6">
    <location>
        <begin position="47"/>
        <end position="66"/>
    </location>
</feature>
<gene>
    <name evidence="7" type="ORF">CBI31_10010</name>
</gene>
<evidence type="ECO:0000256" key="1">
    <source>
        <dbReference type="ARBA" id="ARBA00004141"/>
    </source>
</evidence>
<name>A0A254PR25_9BURK</name>
<dbReference type="InterPro" id="IPR038330">
    <property type="entry name" value="TspO/MBR-related_sf"/>
</dbReference>
<dbReference type="Proteomes" id="UP000197528">
    <property type="component" value="Unassembled WGS sequence"/>
</dbReference>
<feature type="transmembrane region" description="Helical" evidence="6">
    <location>
        <begin position="78"/>
        <end position="97"/>
    </location>
</feature>
<dbReference type="PIRSF" id="PIRSF005859">
    <property type="entry name" value="PBR"/>
    <property type="match status" value="1"/>
</dbReference>
<evidence type="ECO:0000256" key="3">
    <source>
        <dbReference type="ARBA" id="ARBA00022692"/>
    </source>
</evidence>
<sequence length="157" mass="18097">MLNKKMAMPLAWGLTVAILGGLATDLGPWYQALKEPFWKPPDAAFGPIWSIIFILSGMAWVAVKHLASNAAFLRRLTFLFWLNAFLNLLWSILYFRFQRPDWSLYEAVLLWLSVLAIFLTIRKVSTKYSLYILPYLIWVSIAIVLNWDTVRLNGPFG</sequence>
<evidence type="ECO:0000313" key="7">
    <source>
        <dbReference type="EMBL" id="OWS68764.1"/>
    </source>
</evidence>
<comment type="subcellular location">
    <subcellularLocation>
        <location evidence="1">Membrane</location>
        <topology evidence="1">Multi-pass membrane protein</topology>
    </subcellularLocation>
</comment>
<dbReference type="EMBL" id="NGUP01000007">
    <property type="protein sequence ID" value="OWS68764.1"/>
    <property type="molecule type" value="Genomic_DNA"/>
</dbReference>
<evidence type="ECO:0000256" key="6">
    <source>
        <dbReference type="SAM" id="Phobius"/>
    </source>
</evidence>
<dbReference type="GO" id="GO:0033013">
    <property type="term" value="P:tetrapyrrole metabolic process"/>
    <property type="evidence" value="ECO:0007669"/>
    <property type="project" value="UniProtKB-ARBA"/>
</dbReference>
<dbReference type="InterPro" id="IPR004307">
    <property type="entry name" value="TspO_MBR"/>
</dbReference>
<dbReference type="OrthoDB" id="9795496at2"/>
<dbReference type="FunFam" id="1.20.1260.100:FF:000001">
    <property type="entry name" value="translocator protein 2"/>
    <property type="match status" value="1"/>
</dbReference>
<evidence type="ECO:0000256" key="4">
    <source>
        <dbReference type="ARBA" id="ARBA00022989"/>
    </source>
</evidence>
<evidence type="ECO:0000313" key="8">
    <source>
        <dbReference type="Proteomes" id="UP000197528"/>
    </source>
</evidence>
<comment type="caution">
    <text evidence="7">The sequence shown here is derived from an EMBL/GenBank/DDBJ whole genome shotgun (WGS) entry which is preliminary data.</text>
</comment>
<evidence type="ECO:0008006" key="9">
    <source>
        <dbReference type="Google" id="ProtNLM"/>
    </source>
</evidence>
<feature type="transmembrane region" description="Helical" evidence="6">
    <location>
        <begin position="103"/>
        <end position="121"/>
    </location>
</feature>
<dbReference type="Pfam" id="PF03073">
    <property type="entry name" value="TspO_MBR"/>
    <property type="match status" value="1"/>
</dbReference>
<keyword evidence="3 6" id="KW-0812">Transmembrane</keyword>
<feature type="transmembrane region" description="Helical" evidence="6">
    <location>
        <begin position="128"/>
        <end position="147"/>
    </location>
</feature>
<keyword evidence="5 6" id="KW-0472">Membrane</keyword>
<dbReference type="AlphaFoldDB" id="A0A254PR25"/>
<dbReference type="CDD" id="cd15904">
    <property type="entry name" value="TSPO_MBR"/>
    <property type="match status" value="1"/>
</dbReference>
<dbReference type="GO" id="GO:0016020">
    <property type="term" value="C:membrane"/>
    <property type="evidence" value="ECO:0007669"/>
    <property type="project" value="UniProtKB-SubCell"/>
</dbReference>
<accession>A0A254PR25</accession>
<keyword evidence="8" id="KW-1185">Reference proteome</keyword>
<keyword evidence="4 6" id="KW-1133">Transmembrane helix</keyword>
<dbReference type="PANTHER" id="PTHR10057">
    <property type="entry name" value="PERIPHERAL-TYPE BENZODIAZEPINE RECEPTOR"/>
    <property type="match status" value="1"/>
</dbReference>